<dbReference type="Pfam" id="PF02620">
    <property type="entry name" value="YceD"/>
    <property type="match status" value="1"/>
</dbReference>
<dbReference type="EMBL" id="JBHSXX010000001">
    <property type="protein sequence ID" value="MFC6869883.1"/>
    <property type="molecule type" value="Genomic_DNA"/>
</dbReference>
<evidence type="ECO:0000313" key="1">
    <source>
        <dbReference type="EMBL" id="MFC6869883.1"/>
    </source>
</evidence>
<dbReference type="InterPro" id="IPR003772">
    <property type="entry name" value="YceD"/>
</dbReference>
<dbReference type="PANTHER" id="PTHR34374">
    <property type="entry name" value="LARGE RIBOSOMAL RNA SUBUNIT ACCUMULATION PROTEIN YCED HOMOLOG 1, CHLOROPLASTIC"/>
    <property type="match status" value="1"/>
</dbReference>
<comment type="caution">
    <text evidence="1">The sequence shown here is derived from an EMBL/GenBank/DDBJ whole genome shotgun (WGS) entry which is preliminary data.</text>
</comment>
<proteinExistence type="predicted"/>
<dbReference type="Proteomes" id="UP001596337">
    <property type="component" value="Unassembled WGS sequence"/>
</dbReference>
<name>A0ABW2C5V0_9PSEU</name>
<dbReference type="RefSeq" id="WP_345403914.1">
    <property type="nucleotide sequence ID" value="NZ_BAABLA010000116.1"/>
</dbReference>
<keyword evidence="2" id="KW-1185">Reference proteome</keyword>
<dbReference type="PANTHER" id="PTHR34374:SF1">
    <property type="entry name" value="LARGE RIBOSOMAL RNA SUBUNIT ACCUMULATION PROTEIN YCED HOMOLOG 1, CHLOROPLASTIC"/>
    <property type="match status" value="1"/>
</dbReference>
<reference evidence="2" key="1">
    <citation type="journal article" date="2019" name="Int. J. Syst. Evol. Microbiol.">
        <title>The Global Catalogue of Microorganisms (GCM) 10K type strain sequencing project: providing services to taxonomists for standard genome sequencing and annotation.</title>
        <authorList>
            <consortium name="The Broad Institute Genomics Platform"/>
            <consortium name="The Broad Institute Genome Sequencing Center for Infectious Disease"/>
            <person name="Wu L."/>
            <person name="Ma J."/>
        </authorList>
    </citation>
    <scope>NUCLEOTIDE SEQUENCE [LARGE SCALE GENOMIC DNA]</scope>
    <source>
        <strain evidence="2">KCTC 32255</strain>
    </source>
</reference>
<accession>A0ABW2C5V0</accession>
<sequence>MSDMHRAERSAALDPRDPWVIDTKDLGRRAGSSRTVRRQLPVPEPLGVSGVIEVPAGAEFTLDALLEAVVEGVLVSGEATAPIEGACSRCLDPIAEEVSVRFTELFAYPDSATEETTEEDEVSRLVDDLVDLEPMVRDAAVLALPQVPLCAPDCQGLCADCGIKWADLEPRHGHEKIDPRWAALVERFGEPGSDTPPAEGDRQ</sequence>
<protein>
    <submittedName>
        <fullName evidence="1">YceD family protein</fullName>
    </submittedName>
</protein>
<organism evidence="1 2">
    <name type="scientific">Haloechinothrix salitolerans</name>
    <dbReference type="NCBI Taxonomy" id="926830"/>
    <lineage>
        <taxon>Bacteria</taxon>
        <taxon>Bacillati</taxon>
        <taxon>Actinomycetota</taxon>
        <taxon>Actinomycetes</taxon>
        <taxon>Pseudonocardiales</taxon>
        <taxon>Pseudonocardiaceae</taxon>
        <taxon>Haloechinothrix</taxon>
    </lineage>
</organism>
<evidence type="ECO:0000313" key="2">
    <source>
        <dbReference type="Proteomes" id="UP001596337"/>
    </source>
</evidence>
<gene>
    <name evidence="1" type="ORF">ACFQGD_22330</name>
</gene>